<proteinExistence type="predicted"/>
<accession>A0A820AXT5</accession>
<evidence type="ECO:0000313" key="1">
    <source>
        <dbReference type="EMBL" id="CAF4190272.1"/>
    </source>
</evidence>
<evidence type="ECO:0000313" key="2">
    <source>
        <dbReference type="Proteomes" id="UP000663881"/>
    </source>
</evidence>
<dbReference type="AlphaFoldDB" id="A0A820AXT5"/>
<gene>
    <name evidence="1" type="ORF">OKA104_LOCUS40394</name>
</gene>
<dbReference type="EMBL" id="CAJOAY010008643">
    <property type="protein sequence ID" value="CAF4190272.1"/>
    <property type="molecule type" value="Genomic_DNA"/>
</dbReference>
<sequence length="90" mass="10665">PSEITLDNVKIMNDNISQDFKINDMMRRESAIAEDYWRQIFKQNKSDRIEIALANIEQKIDRFIPFRNENKHIIGINDLSEQKLNVESDV</sequence>
<reference evidence="1" key="1">
    <citation type="submission" date="2021-02" db="EMBL/GenBank/DDBJ databases">
        <authorList>
            <person name="Nowell W R."/>
        </authorList>
    </citation>
    <scope>NUCLEOTIDE SEQUENCE</scope>
</reference>
<protein>
    <submittedName>
        <fullName evidence="1">Uncharacterized protein</fullName>
    </submittedName>
</protein>
<feature type="non-terminal residue" evidence="1">
    <location>
        <position position="1"/>
    </location>
</feature>
<dbReference type="Proteomes" id="UP000663881">
    <property type="component" value="Unassembled WGS sequence"/>
</dbReference>
<comment type="caution">
    <text evidence="1">The sequence shown here is derived from an EMBL/GenBank/DDBJ whole genome shotgun (WGS) entry which is preliminary data.</text>
</comment>
<name>A0A820AXT5_9BILA</name>
<organism evidence="1 2">
    <name type="scientific">Adineta steineri</name>
    <dbReference type="NCBI Taxonomy" id="433720"/>
    <lineage>
        <taxon>Eukaryota</taxon>
        <taxon>Metazoa</taxon>
        <taxon>Spiralia</taxon>
        <taxon>Gnathifera</taxon>
        <taxon>Rotifera</taxon>
        <taxon>Eurotatoria</taxon>
        <taxon>Bdelloidea</taxon>
        <taxon>Adinetida</taxon>
        <taxon>Adinetidae</taxon>
        <taxon>Adineta</taxon>
    </lineage>
</organism>